<sequence>MRKSLSKLLRLLHSFSSPHFLPSTPHTLPLLPYPQLTLTSTTTIPSPYKPPLLLHYPHLETSIPTIPKLNQMTHHSFNIPSTQTTPSPPSPPCLPNSTPPQPAHHASTYLVFRA</sequence>
<dbReference type="EMBL" id="VSRR010042044">
    <property type="protein sequence ID" value="MPC75867.1"/>
    <property type="molecule type" value="Genomic_DNA"/>
</dbReference>
<feature type="compositionally biased region" description="Polar residues" evidence="1">
    <location>
        <begin position="70"/>
        <end position="79"/>
    </location>
</feature>
<keyword evidence="3" id="KW-1185">Reference proteome</keyword>
<dbReference type="AlphaFoldDB" id="A0A5B7I313"/>
<feature type="compositionally biased region" description="Pro residues" evidence="1">
    <location>
        <begin position="86"/>
        <end position="102"/>
    </location>
</feature>
<gene>
    <name evidence="2" type="ORF">E2C01_070264</name>
</gene>
<evidence type="ECO:0000256" key="1">
    <source>
        <dbReference type="SAM" id="MobiDB-lite"/>
    </source>
</evidence>
<comment type="caution">
    <text evidence="2">The sequence shown here is derived from an EMBL/GenBank/DDBJ whole genome shotgun (WGS) entry which is preliminary data.</text>
</comment>
<feature type="region of interest" description="Disordered" evidence="1">
    <location>
        <begin position="70"/>
        <end position="106"/>
    </location>
</feature>
<organism evidence="2 3">
    <name type="scientific">Portunus trituberculatus</name>
    <name type="common">Swimming crab</name>
    <name type="synonym">Neptunus trituberculatus</name>
    <dbReference type="NCBI Taxonomy" id="210409"/>
    <lineage>
        <taxon>Eukaryota</taxon>
        <taxon>Metazoa</taxon>
        <taxon>Ecdysozoa</taxon>
        <taxon>Arthropoda</taxon>
        <taxon>Crustacea</taxon>
        <taxon>Multicrustacea</taxon>
        <taxon>Malacostraca</taxon>
        <taxon>Eumalacostraca</taxon>
        <taxon>Eucarida</taxon>
        <taxon>Decapoda</taxon>
        <taxon>Pleocyemata</taxon>
        <taxon>Brachyura</taxon>
        <taxon>Eubrachyura</taxon>
        <taxon>Portunoidea</taxon>
        <taxon>Portunidae</taxon>
        <taxon>Portuninae</taxon>
        <taxon>Portunus</taxon>
    </lineage>
</organism>
<evidence type="ECO:0000313" key="3">
    <source>
        <dbReference type="Proteomes" id="UP000324222"/>
    </source>
</evidence>
<protein>
    <submittedName>
        <fullName evidence="2">Uncharacterized protein</fullName>
    </submittedName>
</protein>
<proteinExistence type="predicted"/>
<name>A0A5B7I313_PORTR</name>
<reference evidence="2 3" key="1">
    <citation type="submission" date="2019-05" db="EMBL/GenBank/DDBJ databases">
        <title>Another draft genome of Portunus trituberculatus and its Hox gene families provides insights of decapod evolution.</title>
        <authorList>
            <person name="Jeong J.-H."/>
            <person name="Song I."/>
            <person name="Kim S."/>
            <person name="Choi T."/>
            <person name="Kim D."/>
            <person name="Ryu S."/>
            <person name="Kim W."/>
        </authorList>
    </citation>
    <scope>NUCLEOTIDE SEQUENCE [LARGE SCALE GENOMIC DNA]</scope>
    <source>
        <tissue evidence="2">Muscle</tissue>
    </source>
</reference>
<evidence type="ECO:0000313" key="2">
    <source>
        <dbReference type="EMBL" id="MPC75867.1"/>
    </source>
</evidence>
<accession>A0A5B7I313</accession>
<dbReference type="Proteomes" id="UP000324222">
    <property type="component" value="Unassembled WGS sequence"/>
</dbReference>